<keyword evidence="8" id="KW-1185">Reference proteome</keyword>
<dbReference type="GO" id="GO:0004843">
    <property type="term" value="F:cysteine-type deubiquitinase activity"/>
    <property type="evidence" value="ECO:0007669"/>
    <property type="project" value="InterPro"/>
</dbReference>
<dbReference type="InterPro" id="IPR028889">
    <property type="entry name" value="USP"/>
</dbReference>
<evidence type="ECO:0000313" key="8">
    <source>
        <dbReference type="Proteomes" id="UP000185944"/>
    </source>
</evidence>
<evidence type="ECO:0000259" key="5">
    <source>
        <dbReference type="PROSITE" id="PS50235"/>
    </source>
</evidence>
<dbReference type="Gene3D" id="3.30.40.10">
    <property type="entry name" value="Zinc/RING finger domain, C3HC4 (zinc finger)"/>
    <property type="match status" value="1"/>
</dbReference>
<keyword evidence="3" id="KW-0862">Zinc</keyword>
<dbReference type="Gene3D" id="3.90.70.10">
    <property type="entry name" value="Cysteine proteinases"/>
    <property type="match status" value="1"/>
</dbReference>
<sequence length="628" mass="71047">MSRYIRSRENKNMWIDVECWDLACVHCDLEKKETGAVLCECGGIFCQTHIAVHHYQKHLTLSIEGGPKGRRVELDYAKDPGSAACFWNLVQEKIFASHVVPGPDSRSIYGCVHVLALASARTRKRTSLVLPSIYQDTSPCCYCSLRVNRWLCMVCGLLFCGNPKYGLEGNQHVDMHFSQTEHCLFMNMDLSPTISEHNSVFCRMCEEFVNCRLGADIFRHMFTVIRGCFKCNPEAKKEHKKKHLCSGCLEGDLRGGGEEKEKKLGVTKKGGVKNIDGSCYIASVLLCASFVLTKTQLHKILPAKTCSQAPDSCFGCLLARLLFQLAHMHLSPTKFVVSIAKIKKRLAKAYPNYNYEDKNDPARCFRHIICLAKKHETPGHPVSLSRSFFIVSMVKSWCPACNQAKEAKDQVFIIYLKPYQTVTEFFSVKHLNSECTCTAKPQIAQTTLLNIPRIVVVRRKRTQQHILGDRQGATIDVHPVISYHISKENQKKMNLKVSTDASQRKAKKTFHDAVPEIQSLFDELFPNEALPSSLLGAFYNSYTNECIPESLINQEASEDGAYTGKLQYTLVAAVIYQASDKGGKYFAQTWGETTPPDITKPWTTINDEKITKEPFFHRDATLMFYVWR</sequence>
<comment type="caution">
    <text evidence="7">The sequence shown here is derived from an EMBL/GenBank/DDBJ whole genome shotgun (WGS) entry which is preliminary data.</text>
</comment>
<dbReference type="Proteomes" id="UP000185944">
    <property type="component" value="Unassembled WGS sequence"/>
</dbReference>
<keyword evidence="2 4" id="KW-0863">Zinc-finger</keyword>
<dbReference type="PROSITE" id="PS50235">
    <property type="entry name" value="USP_3"/>
    <property type="match status" value="1"/>
</dbReference>
<dbReference type="InterPro" id="IPR038765">
    <property type="entry name" value="Papain-like_cys_pep_sf"/>
</dbReference>
<dbReference type="GeneID" id="93647879"/>
<dbReference type="SMART" id="SM00290">
    <property type="entry name" value="ZnF_UBP"/>
    <property type="match status" value="1"/>
</dbReference>
<proteinExistence type="predicted"/>
<gene>
    <name evidence="7" type="ORF">NEDG_01529</name>
</gene>
<dbReference type="SUPFAM" id="SSF57850">
    <property type="entry name" value="RING/U-box"/>
    <property type="match status" value="1"/>
</dbReference>
<feature type="domain" description="USP" evidence="5">
    <location>
        <begin position="270"/>
        <end position="628"/>
    </location>
</feature>
<feature type="domain" description="UBP-type" evidence="6">
    <location>
        <begin position="109"/>
        <end position="228"/>
    </location>
</feature>
<evidence type="ECO:0000259" key="6">
    <source>
        <dbReference type="PROSITE" id="PS50271"/>
    </source>
</evidence>
<dbReference type="PROSITE" id="PS50271">
    <property type="entry name" value="ZF_UBP"/>
    <property type="match status" value="1"/>
</dbReference>
<evidence type="ECO:0000256" key="1">
    <source>
        <dbReference type="ARBA" id="ARBA00022723"/>
    </source>
</evidence>
<dbReference type="VEuPathDB" id="MicrosporidiaDB:NEDG_01529"/>
<keyword evidence="7" id="KW-0378">Hydrolase</keyword>
<dbReference type="AlphaFoldDB" id="A0A177EFS8"/>
<dbReference type="RefSeq" id="XP_067544534.1">
    <property type="nucleotide sequence ID" value="XM_067688947.1"/>
</dbReference>
<evidence type="ECO:0000256" key="3">
    <source>
        <dbReference type="ARBA" id="ARBA00022833"/>
    </source>
</evidence>
<keyword evidence="1" id="KW-0479">Metal-binding</keyword>
<dbReference type="Pfam" id="PF00443">
    <property type="entry name" value="UCH"/>
    <property type="match status" value="1"/>
</dbReference>
<dbReference type="STRING" id="1805483.A0A177EFS8"/>
<dbReference type="GO" id="GO:0016579">
    <property type="term" value="P:protein deubiquitination"/>
    <property type="evidence" value="ECO:0007669"/>
    <property type="project" value="InterPro"/>
</dbReference>
<organism evidence="7 8">
    <name type="scientific">Nematocida displodere</name>
    <dbReference type="NCBI Taxonomy" id="1805483"/>
    <lineage>
        <taxon>Eukaryota</taxon>
        <taxon>Fungi</taxon>
        <taxon>Fungi incertae sedis</taxon>
        <taxon>Microsporidia</taxon>
        <taxon>Nematocida</taxon>
    </lineage>
</organism>
<protein>
    <submittedName>
        <fullName evidence="7">Ubiquitin carboxyl-terminal hydrolase 5/13</fullName>
    </submittedName>
</protein>
<dbReference type="SUPFAM" id="SSF54001">
    <property type="entry name" value="Cysteine proteinases"/>
    <property type="match status" value="1"/>
</dbReference>
<dbReference type="GO" id="GO:0008270">
    <property type="term" value="F:zinc ion binding"/>
    <property type="evidence" value="ECO:0007669"/>
    <property type="project" value="UniProtKB-KW"/>
</dbReference>
<name>A0A177EFS8_9MICR</name>
<evidence type="ECO:0000256" key="2">
    <source>
        <dbReference type="ARBA" id="ARBA00022771"/>
    </source>
</evidence>
<dbReference type="OrthoDB" id="361536at2759"/>
<dbReference type="EMBL" id="LTDL01000038">
    <property type="protein sequence ID" value="OAG29982.1"/>
    <property type="molecule type" value="Genomic_DNA"/>
</dbReference>
<dbReference type="InterPro" id="IPR001607">
    <property type="entry name" value="Znf_UBP"/>
</dbReference>
<evidence type="ECO:0000256" key="4">
    <source>
        <dbReference type="PROSITE-ProRule" id="PRU00502"/>
    </source>
</evidence>
<evidence type="ECO:0000313" key="7">
    <source>
        <dbReference type="EMBL" id="OAG29982.1"/>
    </source>
</evidence>
<dbReference type="Pfam" id="PF02148">
    <property type="entry name" value="zf-UBP"/>
    <property type="match status" value="1"/>
</dbReference>
<dbReference type="InterPro" id="IPR001394">
    <property type="entry name" value="Peptidase_C19_UCH"/>
</dbReference>
<dbReference type="InterPro" id="IPR013083">
    <property type="entry name" value="Znf_RING/FYVE/PHD"/>
</dbReference>
<accession>A0A177EFS8</accession>
<reference evidence="7 8" key="1">
    <citation type="submission" date="2016-02" db="EMBL/GenBank/DDBJ databases">
        <title>Discovery of a natural microsporidian pathogen with a broad tissue tropism in Caenorhabditis elegans.</title>
        <authorList>
            <person name="Luallen R.J."/>
            <person name="Reinke A.W."/>
            <person name="Tong L."/>
            <person name="Botts M.R."/>
            <person name="Felix M.-A."/>
            <person name="Troemel E.R."/>
        </authorList>
    </citation>
    <scope>NUCLEOTIDE SEQUENCE [LARGE SCALE GENOMIC DNA]</scope>
    <source>
        <strain evidence="7 8">JUm2807</strain>
    </source>
</reference>